<keyword evidence="2" id="KW-1185">Reference proteome</keyword>
<evidence type="ECO:0000313" key="2">
    <source>
        <dbReference type="Proteomes" id="UP000004198"/>
    </source>
</evidence>
<comment type="caution">
    <text evidence="1">The sequence shown here is derived from an EMBL/GenBank/DDBJ whole genome shotgun (WGS) entry which is preliminary data.</text>
</comment>
<dbReference type="Proteomes" id="UP000004198">
    <property type="component" value="Unassembled WGS sequence"/>
</dbReference>
<evidence type="ECO:0000313" key="1">
    <source>
        <dbReference type="EMBL" id="EET84322.1"/>
    </source>
</evidence>
<dbReference type="EMBL" id="ACVI01000176">
    <property type="protein sequence ID" value="EET84322.1"/>
    <property type="molecule type" value="Genomic_DNA"/>
</dbReference>
<gene>
    <name evidence="1" type="ORF">CcarbDRAFT_5226</name>
</gene>
<sequence length="162" mass="19879">MLDHIYENAKNVLSNEKDMIGVKNIYRNKEYKPYFQRYIYKYFVSNPKKNDSRNDFNEFYRKIRDKSMLNNLISCFDREYDACLKNIEKDELHDWQVEDLEKRIAETEIAINKIISIQSPLSDEFKCHKDETIKYLQIRDEMIEKVNLLNNKTVEYYRMMWD</sequence>
<dbReference type="KEGG" id="cck:Ccar_16100"/>
<reference evidence="1 2" key="1">
    <citation type="submission" date="2009-06" db="EMBL/GenBank/DDBJ databases">
        <title>The draft genome of Clostridium carboxidivorans P7.</title>
        <authorList>
            <consortium name="US DOE Joint Genome Institute (JGI-PGF)"/>
            <person name="Lucas S."/>
            <person name="Copeland A."/>
            <person name="Lapidus A."/>
            <person name="Glavina del Rio T."/>
            <person name="Tice H."/>
            <person name="Bruce D."/>
            <person name="Goodwin L."/>
            <person name="Pitluck S."/>
            <person name="Larimer F."/>
            <person name="Land M.L."/>
            <person name="Hauser L."/>
            <person name="Hemme C.L."/>
        </authorList>
    </citation>
    <scope>NUCLEOTIDE SEQUENCE [LARGE SCALE GENOMIC DNA]</scope>
    <source>
        <strain evidence="1 2">P7</strain>
    </source>
</reference>
<proteinExistence type="predicted"/>
<organism evidence="1 2">
    <name type="scientific">Clostridium carboxidivorans P7</name>
    <dbReference type="NCBI Taxonomy" id="536227"/>
    <lineage>
        <taxon>Bacteria</taxon>
        <taxon>Bacillati</taxon>
        <taxon>Bacillota</taxon>
        <taxon>Clostridia</taxon>
        <taxon>Eubacteriales</taxon>
        <taxon>Clostridiaceae</taxon>
        <taxon>Clostridium</taxon>
    </lineage>
</organism>
<accession>C6Q2F8</accession>
<protein>
    <submittedName>
        <fullName evidence="1">Uncharacterized protein</fullName>
    </submittedName>
</protein>
<dbReference type="PATRIC" id="fig|536227.13.peg.3376"/>
<dbReference type="AlphaFoldDB" id="C6Q2F8"/>
<dbReference type="RefSeq" id="WP_007064109.1">
    <property type="nucleotide sequence ID" value="NZ_ACVI01000176.1"/>
</dbReference>
<dbReference type="eggNOG" id="ENOG5032ABP">
    <property type="taxonomic scope" value="Bacteria"/>
</dbReference>
<dbReference type="OrthoDB" id="1934341at2"/>
<dbReference type="STRING" id="536227.Ccar_16100"/>
<name>C6Q2F8_9CLOT</name>